<dbReference type="EMBL" id="JAIKTU010000012">
    <property type="protein sequence ID" value="MBY0756681.1"/>
    <property type="molecule type" value="Genomic_DNA"/>
</dbReference>
<name>A0ABS7L0T8_CLOSR</name>
<gene>
    <name evidence="1" type="ORF">K5V21_14625</name>
</gene>
<evidence type="ECO:0008006" key="3">
    <source>
        <dbReference type="Google" id="ProtNLM"/>
    </source>
</evidence>
<accession>A0ABS7L0T8</accession>
<dbReference type="Proteomes" id="UP001299068">
    <property type="component" value="Unassembled WGS sequence"/>
</dbReference>
<reference evidence="1 2" key="1">
    <citation type="journal article" date="2021" name="Cell Host Microbe">
        <title>in vivo commensal control of Clostridioides difficile virulence.</title>
        <authorList>
            <person name="Girinathan B.P."/>
            <person name="Dibenedetto N."/>
            <person name="Worley J.N."/>
            <person name="Peltier J."/>
            <person name="Arrieta-Ortiz M.L."/>
            <person name="Rupa Christinal Immanuel S."/>
            <person name="Lavin R."/>
            <person name="Delaney M.L."/>
            <person name="Cummins C."/>
            <person name="Hoffmann M."/>
            <person name="Luo Y."/>
            <person name="Gonzalez-Escalona N."/>
            <person name="Allard M."/>
            <person name="Onderdonk A.B."/>
            <person name="Gerber G.K."/>
            <person name="Sonenshein A.L."/>
            <person name="Baliga N."/>
            <person name="Dupuy B."/>
            <person name="Bry L."/>
        </authorList>
    </citation>
    <scope>NUCLEOTIDE SEQUENCE [LARGE SCALE GENOMIC DNA]</scope>
    <source>
        <strain evidence="1 2">DSM 599</strain>
    </source>
</reference>
<evidence type="ECO:0000313" key="1">
    <source>
        <dbReference type="EMBL" id="MBY0756681.1"/>
    </source>
</evidence>
<evidence type="ECO:0000313" key="2">
    <source>
        <dbReference type="Proteomes" id="UP001299068"/>
    </source>
</evidence>
<protein>
    <recommendedName>
        <fullName evidence="3">N-acetyltransferase domain-containing protein</fullName>
    </recommendedName>
</protein>
<keyword evidence="2" id="KW-1185">Reference proteome</keyword>
<sequence>MTDKFIKINDSMIYELSSMLSKEFSSSPVVSYIFPNEYDKNIVLPLIFDRLLKLYKDIGVTYVTSIDMEGTFSLVNFDKENRLYYESLITSIPNILRATLNIDIAETISRLIKAKDTLLKVKDYINFKNSYIFISSIASSNRDNKDIFLKDMLNYLVKESYDKQTPLIVETETEEMVNLYKSYGFKLSRNFTIDNTDINIFLLTYNPKKTKENNIY</sequence>
<organism evidence="1 2">
    <name type="scientific">Clostridium sardiniense</name>
    <name type="common">Clostridium absonum</name>
    <dbReference type="NCBI Taxonomy" id="29369"/>
    <lineage>
        <taxon>Bacteria</taxon>
        <taxon>Bacillati</taxon>
        <taxon>Bacillota</taxon>
        <taxon>Clostridia</taxon>
        <taxon>Eubacteriales</taxon>
        <taxon>Clostridiaceae</taxon>
        <taxon>Clostridium</taxon>
    </lineage>
</organism>
<dbReference type="RefSeq" id="WP_221861908.1">
    <property type="nucleotide sequence ID" value="NZ_JAIKTU010000012.1"/>
</dbReference>
<proteinExistence type="predicted"/>
<comment type="caution">
    <text evidence="1">The sequence shown here is derived from an EMBL/GenBank/DDBJ whole genome shotgun (WGS) entry which is preliminary data.</text>
</comment>